<dbReference type="GO" id="GO:0004190">
    <property type="term" value="F:aspartic-type endopeptidase activity"/>
    <property type="evidence" value="ECO:0007669"/>
    <property type="project" value="InterPro"/>
</dbReference>
<comment type="caution">
    <text evidence="4">The sequence shown here is derived from an EMBL/GenBank/DDBJ whole genome shotgun (WGS) entry which is preliminary data.</text>
</comment>
<proteinExistence type="predicted"/>
<evidence type="ECO:0000313" key="5">
    <source>
        <dbReference type="Proteomes" id="UP000324222"/>
    </source>
</evidence>
<evidence type="ECO:0000259" key="3">
    <source>
        <dbReference type="PROSITE" id="PS50175"/>
    </source>
</evidence>
<protein>
    <recommendedName>
        <fullName evidence="3">Peptidase A2 domain-containing protein</fullName>
    </recommendedName>
</protein>
<dbReference type="EMBL" id="VSRR010000628">
    <property type="protein sequence ID" value="MPC17890.1"/>
    <property type="molecule type" value="Genomic_DNA"/>
</dbReference>
<name>A0A5B7D990_PORTR</name>
<keyword evidence="5" id="KW-1185">Reference proteome</keyword>
<dbReference type="Proteomes" id="UP000324222">
    <property type="component" value="Unassembled WGS sequence"/>
</dbReference>
<keyword evidence="1" id="KW-0175">Coiled coil</keyword>
<dbReference type="PROSITE" id="PS50175">
    <property type="entry name" value="ASP_PROT_RETROV"/>
    <property type="match status" value="1"/>
</dbReference>
<feature type="region of interest" description="Disordered" evidence="2">
    <location>
        <begin position="142"/>
        <end position="193"/>
    </location>
</feature>
<dbReference type="AlphaFoldDB" id="A0A5B7D990"/>
<evidence type="ECO:0000313" key="4">
    <source>
        <dbReference type="EMBL" id="MPC17890.1"/>
    </source>
</evidence>
<gene>
    <name evidence="4" type="ORF">E2C01_010759</name>
</gene>
<dbReference type="InterPro" id="IPR001995">
    <property type="entry name" value="Peptidase_A2_cat"/>
</dbReference>
<accession>A0A5B7D990</accession>
<dbReference type="GO" id="GO:0006508">
    <property type="term" value="P:proteolysis"/>
    <property type="evidence" value="ECO:0007669"/>
    <property type="project" value="InterPro"/>
</dbReference>
<sequence>MFRDTGAARSLMQRSLFPNVGRGAKESELLRGVGGTVNAPLVEITIEAGGDRKKVTVGLTDDIPIGGLDVLLSNNVRARMQPSGAEEAAGDVDEEEEEVAVVTRAMARCQTQEQQEASLELGIGELFTIPQMDEPRDVVENTAEGPAAGCRGNDGDGEQLAAGLGRDDVAQQSGESCGEKGRLSQEGLGVRST</sequence>
<evidence type="ECO:0000256" key="2">
    <source>
        <dbReference type="SAM" id="MobiDB-lite"/>
    </source>
</evidence>
<organism evidence="4 5">
    <name type="scientific">Portunus trituberculatus</name>
    <name type="common">Swimming crab</name>
    <name type="synonym">Neptunus trituberculatus</name>
    <dbReference type="NCBI Taxonomy" id="210409"/>
    <lineage>
        <taxon>Eukaryota</taxon>
        <taxon>Metazoa</taxon>
        <taxon>Ecdysozoa</taxon>
        <taxon>Arthropoda</taxon>
        <taxon>Crustacea</taxon>
        <taxon>Multicrustacea</taxon>
        <taxon>Malacostraca</taxon>
        <taxon>Eumalacostraca</taxon>
        <taxon>Eucarida</taxon>
        <taxon>Decapoda</taxon>
        <taxon>Pleocyemata</taxon>
        <taxon>Brachyura</taxon>
        <taxon>Eubrachyura</taxon>
        <taxon>Portunoidea</taxon>
        <taxon>Portunidae</taxon>
        <taxon>Portuninae</taxon>
        <taxon>Portunus</taxon>
    </lineage>
</organism>
<feature type="domain" description="Peptidase A2" evidence="3">
    <location>
        <begin position="1"/>
        <end position="38"/>
    </location>
</feature>
<evidence type="ECO:0000256" key="1">
    <source>
        <dbReference type="SAM" id="Coils"/>
    </source>
</evidence>
<feature type="coiled-coil region" evidence="1">
    <location>
        <begin position="85"/>
        <end position="112"/>
    </location>
</feature>
<reference evidence="4 5" key="1">
    <citation type="submission" date="2019-05" db="EMBL/GenBank/DDBJ databases">
        <title>Another draft genome of Portunus trituberculatus and its Hox gene families provides insights of decapod evolution.</title>
        <authorList>
            <person name="Jeong J.-H."/>
            <person name="Song I."/>
            <person name="Kim S."/>
            <person name="Choi T."/>
            <person name="Kim D."/>
            <person name="Ryu S."/>
            <person name="Kim W."/>
        </authorList>
    </citation>
    <scope>NUCLEOTIDE SEQUENCE [LARGE SCALE GENOMIC DNA]</scope>
    <source>
        <tissue evidence="4">Muscle</tissue>
    </source>
</reference>